<organism evidence="1 2">
    <name type="scientific">Clostridium perfringens</name>
    <dbReference type="NCBI Taxonomy" id="1502"/>
    <lineage>
        <taxon>Bacteria</taxon>
        <taxon>Bacillati</taxon>
        <taxon>Bacillota</taxon>
        <taxon>Clostridia</taxon>
        <taxon>Eubacteriales</taxon>
        <taxon>Clostridiaceae</taxon>
        <taxon>Clostridium</taxon>
    </lineage>
</organism>
<gene>
    <name evidence="1" type="ORF">GNF77_14915</name>
</gene>
<evidence type="ECO:0000313" key="1">
    <source>
        <dbReference type="EMBL" id="MDZ5010174.1"/>
    </source>
</evidence>
<comment type="caution">
    <text evidence="1">The sequence shown here is derived from an EMBL/GenBank/DDBJ whole genome shotgun (WGS) entry which is preliminary data.</text>
</comment>
<dbReference type="EMBL" id="WNVM01000110">
    <property type="protein sequence ID" value="MDZ5010174.1"/>
    <property type="molecule type" value="Genomic_DNA"/>
</dbReference>
<dbReference type="AlphaFoldDB" id="A0AAW9IKL1"/>
<accession>A0AAW9IKL1</accession>
<sequence>MNNISKQIAVTINNELEKTDQLEATVQGSPSCANTATTCATVTDASRDIPFCCSVPIPGNFLPVLSQRPKVLLDPRCLKAIIEPCCCNGVPKWDIRIVGCIPFIVNIDIDNTGVCPDPSDSTIATCCSNSVCVDRVICNKCSYKDAVISQSKIVFDCASVFVSNLALSFNTGDCFVKITGTFKLPACP</sequence>
<dbReference type="Proteomes" id="UP001292368">
    <property type="component" value="Unassembled WGS sequence"/>
</dbReference>
<proteinExistence type="predicted"/>
<name>A0AAW9IKL1_CLOPF</name>
<reference evidence="1" key="1">
    <citation type="submission" date="2019-11" db="EMBL/GenBank/DDBJ databases">
        <title>Characterization of Clostridium perfringens isolates from swine manure treated agricultural soils.</title>
        <authorList>
            <person name="Wushke S.T."/>
        </authorList>
    </citation>
    <scope>NUCLEOTIDE SEQUENCE</scope>
    <source>
        <strain evidence="1">V2</strain>
    </source>
</reference>
<evidence type="ECO:0008006" key="3">
    <source>
        <dbReference type="Google" id="ProtNLM"/>
    </source>
</evidence>
<protein>
    <recommendedName>
        <fullName evidence="3">CryBP1 protein</fullName>
    </recommendedName>
</protein>
<evidence type="ECO:0000313" key="2">
    <source>
        <dbReference type="Proteomes" id="UP001292368"/>
    </source>
</evidence>